<dbReference type="Gene3D" id="2.10.270.10">
    <property type="entry name" value="Cholin Binding"/>
    <property type="match status" value="2"/>
</dbReference>
<evidence type="ECO:0000256" key="4">
    <source>
        <dbReference type="RuleBase" id="RU361176"/>
    </source>
</evidence>
<evidence type="ECO:0000256" key="1">
    <source>
        <dbReference type="ARBA" id="ARBA00010646"/>
    </source>
</evidence>
<dbReference type="SMART" id="SM00641">
    <property type="entry name" value="Glyco_25"/>
    <property type="match status" value="1"/>
</dbReference>
<keyword evidence="2 4" id="KW-0378">Hydrolase</keyword>
<dbReference type="PROSITE" id="PS00953">
    <property type="entry name" value="GLYCOSYL_HYDROL_F25_1"/>
    <property type="match status" value="1"/>
</dbReference>
<dbReference type="InterPro" id="IPR002053">
    <property type="entry name" value="Glyco_hydro_25"/>
</dbReference>
<evidence type="ECO:0000313" key="6">
    <source>
        <dbReference type="Proteomes" id="UP001215461"/>
    </source>
</evidence>
<dbReference type="AlphaFoldDB" id="A0ABD4XHP8"/>
<dbReference type="Pfam" id="PF01183">
    <property type="entry name" value="Glyco_hydro_25"/>
    <property type="match status" value="1"/>
</dbReference>
<evidence type="ECO:0000313" key="5">
    <source>
        <dbReference type="EMBL" id="MDF8370338.1"/>
    </source>
</evidence>
<evidence type="ECO:0000256" key="3">
    <source>
        <dbReference type="ARBA" id="ARBA00023295"/>
    </source>
</evidence>
<comment type="catalytic activity">
    <reaction evidence="4">
        <text>Hydrolysis of (1-&gt;4)-beta-linkages between N-acetylmuramic acid and N-acetyl-D-glucosamine residues in a peptidoglycan and between N-acetyl-D-glucosamine residues in chitodextrins.</text>
        <dbReference type="EC" id="3.2.1.17"/>
    </reaction>
</comment>
<organism evidence="5 6">
    <name type="scientific">Weissella paramesenteroides</name>
    <name type="common">Leuconostoc paramesenteroides</name>
    <dbReference type="NCBI Taxonomy" id="1249"/>
    <lineage>
        <taxon>Bacteria</taxon>
        <taxon>Bacillati</taxon>
        <taxon>Bacillota</taxon>
        <taxon>Bacilli</taxon>
        <taxon>Lactobacillales</taxon>
        <taxon>Lactobacillaceae</taxon>
        <taxon>Weissella</taxon>
    </lineage>
</organism>
<reference evidence="5 6" key="1">
    <citation type="submission" date="2020-03" db="EMBL/GenBank/DDBJ databases">
        <title>Comparative genomics of Weissella paramesenteroides.</title>
        <authorList>
            <person name="Kant R."/>
            <person name="Takala T."/>
            <person name="Saris P."/>
        </authorList>
    </citation>
    <scope>NUCLEOTIDE SEQUENCE [LARGE SCALE GENOMIC DNA]</scope>
    <source>
        <strain evidence="5 6">SJ27-4</strain>
    </source>
</reference>
<dbReference type="PANTHER" id="PTHR34135">
    <property type="entry name" value="LYSOZYME"/>
    <property type="match status" value="1"/>
</dbReference>
<dbReference type="PROSITE" id="PS51904">
    <property type="entry name" value="GLYCOSYL_HYDROL_F25_2"/>
    <property type="match status" value="1"/>
</dbReference>
<gene>
    <name evidence="5" type="ORF">G9403_01520</name>
</gene>
<comment type="similarity">
    <text evidence="1 4">Belongs to the glycosyl hydrolase 25 family.</text>
</comment>
<dbReference type="GO" id="GO:0003796">
    <property type="term" value="F:lysozyme activity"/>
    <property type="evidence" value="ECO:0007669"/>
    <property type="project" value="UniProtKB-EC"/>
</dbReference>
<dbReference type="InterPro" id="IPR018077">
    <property type="entry name" value="Glyco_hydro_fam25_subgr"/>
</dbReference>
<dbReference type="Proteomes" id="UP001215461">
    <property type="component" value="Unassembled WGS sequence"/>
</dbReference>
<dbReference type="InterPro" id="IPR017853">
    <property type="entry name" value="GH"/>
</dbReference>
<evidence type="ECO:0000256" key="2">
    <source>
        <dbReference type="ARBA" id="ARBA00022801"/>
    </source>
</evidence>
<name>A0ABD4XHP8_WEIPA</name>
<dbReference type="RefSeq" id="WP_277361865.1">
    <property type="nucleotide sequence ID" value="NZ_JAANXN010000002.1"/>
</dbReference>
<accession>A0ABD4XHP8</accession>
<dbReference type="EMBL" id="JAANXN010000002">
    <property type="protein sequence ID" value="MDF8370338.1"/>
    <property type="molecule type" value="Genomic_DNA"/>
</dbReference>
<keyword evidence="3 4" id="KW-0326">Glycosidase</keyword>
<dbReference type="SUPFAM" id="SSF69360">
    <property type="entry name" value="Cell wall binding repeat"/>
    <property type="match status" value="1"/>
</dbReference>
<comment type="caution">
    <text evidence="5">The sequence shown here is derived from an EMBL/GenBank/DDBJ whole genome shotgun (WGS) entry which is preliminary data.</text>
</comment>
<sequence length="451" mass="51676">MHYFKQLILVLIISILSIAVLVHRVYATGVPSITAGQAGTPRTDFVDVSSWNGRLTTADFDNMKSHGVRGVIVKLTEGTYYINPNAQAQIASAQAAGLRIAVYHYSKYRTPVSAINEADYFTTFVKKYGLTNNTVLVDDLEDSATRQGDVTQNALAFRDRLAANGYQRYMLYTSPSYIAATKLNPNTFGLRNIWMASYPYQPTANNLWHTQYGAWQWNSKTSFPGVPGLFDVSIDYGSPFLQQGLSTATTATEPVDHIFYSAGKPAAGYLNDGTGWYWFEAGRRYTGFRHYMGTYYWFTNGVRQNNQWQTAWGYRYYVDAQGRAVQGIQQIGENNYYFGDNGTHFLRTNQSIKVGNQTFYADAQGILIPWQGYIQSRMGWQWFEDGKLYTGFRYYMGAYYWFTNGFRQNNQWQTAWGYRYYVGADGRAVQGHQMINNHHYYFGNNDTFYLR</sequence>
<dbReference type="SUPFAM" id="SSF51445">
    <property type="entry name" value="(Trans)glycosidases"/>
    <property type="match status" value="1"/>
</dbReference>
<dbReference type="InterPro" id="IPR008270">
    <property type="entry name" value="Glyco_hydro_25_AS"/>
</dbReference>
<dbReference type="Gene3D" id="3.20.20.80">
    <property type="entry name" value="Glycosidases"/>
    <property type="match status" value="1"/>
</dbReference>
<dbReference type="EC" id="3.2.1.17" evidence="4"/>
<proteinExistence type="inferred from homology"/>
<dbReference type="PANTHER" id="PTHR34135:SF2">
    <property type="entry name" value="LYSOZYME"/>
    <property type="match status" value="1"/>
</dbReference>
<protein>
    <recommendedName>
        <fullName evidence="4">Lysozyme</fullName>
        <ecNumber evidence="4">3.2.1.17</ecNumber>
    </recommendedName>
</protein>